<dbReference type="AlphaFoldDB" id="A0A448WRZ5"/>
<dbReference type="EMBL" id="CAAALY010038494">
    <property type="protein sequence ID" value="VEL18757.1"/>
    <property type="molecule type" value="Genomic_DNA"/>
</dbReference>
<sequence>MVGLYDVNCCDGENSYSSFSGKENHEGCDNVSHYLQNSPGRGSSCDMDQVVGIQEGEKKETAEEGFDSEEVRFLIACQSLRPGGSQLQLVRLVEPGDPQLTRLTRQAFVHADGEVTGLATLASHPLLVVATYSSILH</sequence>
<gene>
    <name evidence="1" type="ORF">PXEA_LOCUS12197</name>
</gene>
<accession>A0A448WRZ5</accession>
<protein>
    <submittedName>
        <fullName evidence="1">Uncharacterized protein</fullName>
    </submittedName>
</protein>
<evidence type="ECO:0000313" key="1">
    <source>
        <dbReference type="EMBL" id="VEL18757.1"/>
    </source>
</evidence>
<reference evidence="1" key="1">
    <citation type="submission" date="2018-11" db="EMBL/GenBank/DDBJ databases">
        <authorList>
            <consortium name="Pathogen Informatics"/>
        </authorList>
    </citation>
    <scope>NUCLEOTIDE SEQUENCE</scope>
</reference>
<keyword evidence="2" id="KW-1185">Reference proteome</keyword>
<dbReference type="Proteomes" id="UP000784294">
    <property type="component" value="Unassembled WGS sequence"/>
</dbReference>
<evidence type="ECO:0000313" key="2">
    <source>
        <dbReference type="Proteomes" id="UP000784294"/>
    </source>
</evidence>
<organism evidence="1 2">
    <name type="scientific">Protopolystoma xenopodis</name>
    <dbReference type="NCBI Taxonomy" id="117903"/>
    <lineage>
        <taxon>Eukaryota</taxon>
        <taxon>Metazoa</taxon>
        <taxon>Spiralia</taxon>
        <taxon>Lophotrochozoa</taxon>
        <taxon>Platyhelminthes</taxon>
        <taxon>Monogenea</taxon>
        <taxon>Polyopisthocotylea</taxon>
        <taxon>Polystomatidea</taxon>
        <taxon>Polystomatidae</taxon>
        <taxon>Protopolystoma</taxon>
    </lineage>
</organism>
<proteinExistence type="predicted"/>
<name>A0A448WRZ5_9PLAT</name>
<comment type="caution">
    <text evidence="1">The sequence shown here is derived from an EMBL/GenBank/DDBJ whole genome shotgun (WGS) entry which is preliminary data.</text>
</comment>
<dbReference type="OrthoDB" id="196957at2759"/>